<protein>
    <submittedName>
        <fullName evidence="2">Uncharacterized protein</fullName>
    </submittedName>
</protein>
<dbReference type="Proteomes" id="UP000320762">
    <property type="component" value="Unassembled WGS sequence"/>
</dbReference>
<feature type="region of interest" description="Disordered" evidence="1">
    <location>
        <begin position="150"/>
        <end position="171"/>
    </location>
</feature>
<name>A0A550C9D1_9AGAR</name>
<evidence type="ECO:0000256" key="1">
    <source>
        <dbReference type="SAM" id="MobiDB-lite"/>
    </source>
</evidence>
<sequence>MCDDLHLIPRGLVDINFSSSAAACAADLLKLLPQGNMDARLRKKLDALAERDAALRTALEADPNVFVVNPHLAYCIKCETQVPLATHYSMELWKQHLQDCIGQTTGSDSRAARNGTAPATSKDVLRRVQKEKPPALDHVRPVVNTAGYRTTGALRTVSGGTARPPNKAYRS</sequence>
<keyword evidence="3" id="KW-1185">Reference proteome</keyword>
<proteinExistence type="predicted"/>
<gene>
    <name evidence="2" type="ORF">BD626DRAFT_500945</name>
</gene>
<accession>A0A550C9D1</accession>
<comment type="caution">
    <text evidence="2">The sequence shown here is derived from an EMBL/GenBank/DDBJ whole genome shotgun (WGS) entry which is preliminary data.</text>
</comment>
<evidence type="ECO:0000313" key="3">
    <source>
        <dbReference type="Proteomes" id="UP000320762"/>
    </source>
</evidence>
<dbReference type="EMBL" id="VDMD01000016">
    <property type="protein sequence ID" value="TRM61412.1"/>
    <property type="molecule type" value="Genomic_DNA"/>
</dbReference>
<reference evidence="2 3" key="1">
    <citation type="journal article" date="2019" name="New Phytol.">
        <title>Comparative genomics reveals unique wood-decay strategies and fruiting body development in the Schizophyllaceae.</title>
        <authorList>
            <person name="Almasi E."/>
            <person name="Sahu N."/>
            <person name="Krizsan K."/>
            <person name="Balint B."/>
            <person name="Kovacs G.M."/>
            <person name="Kiss B."/>
            <person name="Cseklye J."/>
            <person name="Drula E."/>
            <person name="Henrissat B."/>
            <person name="Nagy I."/>
            <person name="Chovatia M."/>
            <person name="Adam C."/>
            <person name="LaButti K."/>
            <person name="Lipzen A."/>
            <person name="Riley R."/>
            <person name="Grigoriev I.V."/>
            <person name="Nagy L.G."/>
        </authorList>
    </citation>
    <scope>NUCLEOTIDE SEQUENCE [LARGE SCALE GENOMIC DNA]</scope>
    <source>
        <strain evidence="2 3">NL-1724</strain>
    </source>
</reference>
<dbReference type="AlphaFoldDB" id="A0A550C9D1"/>
<evidence type="ECO:0000313" key="2">
    <source>
        <dbReference type="EMBL" id="TRM61412.1"/>
    </source>
</evidence>
<organism evidence="2 3">
    <name type="scientific">Schizophyllum amplum</name>
    <dbReference type="NCBI Taxonomy" id="97359"/>
    <lineage>
        <taxon>Eukaryota</taxon>
        <taxon>Fungi</taxon>
        <taxon>Dikarya</taxon>
        <taxon>Basidiomycota</taxon>
        <taxon>Agaricomycotina</taxon>
        <taxon>Agaricomycetes</taxon>
        <taxon>Agaricomycetidae</taxon>
        <taxon>Agaricales</taxon>
        <taxon>Schizophyllaceae</taxon>
        <taxon>Schizophyllum</taxon>
    </lineage>
</organism>